<sequence length="400" mass="45733">MLMKPDKRKTIMCDPCTLLSKFIKIPPKLSNIPETRYVANKRRIVSPSEKTINTPTTSIKFLSPCSESIEGDTFSSNEEEIFDRSSEEILSRSEDFTTQAGDLNYTKELEEKLTEISANLLSTENELENTIIENNELKRQIIRLNKEINLLKNVCLSPPSAKKNKKKSCLDAYDICPGSMLPPKEAERSINSTNKLMPNNENQPKKIAPESHTNTIYRKNKLLLLSNSRKRGILNLIENIDIPTRFNFFHHSSPGIYKLLENIEQKTCNFTTADYVVILIGETDFEKSNNYLNLVSYIRNKLSKIKNTNVIPCSPTYICGSMLFNGRVETFNVLLWFDVSNHNYACFVDSNCYLNFDMFSSYTGKLNKSSLKCNDVLNYIKIVPPENVTSLVKSDKTFFL</sequence>
<keyword evidence="1" id="KW-0175">Coiled coil</keyword>
<evidence type="ECO:0000313" key="3">
    <source>
        <dbReference type="Proteomes" id="UP001153292"/>
    </source>
</evidence>
<feature type="coiled-coil region" evidence="1">
    <location>
        <begin position="106"/>
        <end position="154"/>
    </location>
</feature>
<proteinExistence type="predicted"/>
<reference evidence="2" key="1">
    <citation type="submission" date="2021-12" db="EMBL/GenBank/DDBJ databases">
        <authorList>
            <person name="King R."/>
        </authorList>
    </citation>
    <scope>NUCLEOTIDE SEQUENCE</scope>
</reference>
<accession>A0ABN8BAT4</accession>
<dbReference type="Proteomes" id="UP001153292">
    <property type="component" value="Chromosome 7"/>
</dbReference>
<evidence type="ECO:0000256" key="1">
    <source>
        <dbReference type="SAM" id="Coils"/>
    </source>
</evidence>
<keyword evidence="3" id="KW-1185">Reference proteome</keyword>
<name>A0ABN8BAT4_CHISP</name>
<protein>
    <submittedName>
        <fullName evidence="2">Uncharacterized protein</fullName>
    </submittedName>
</protein>
<organism evidence="2 3">
    <name type="scientific">Chilo suppressalis</name>
    <name type="common">Asiatic rice borer moth</name>
    <dbReference type="NCBI Taxonomy" id="168631"/>
    <lineage>
        <taxon>Eukaryota</taxon>
        <taxon>Metazoa</taxon>
        <taxon>Ecdysozoa</taxon>
        <taxon>Arthropoda</taxon>
        <taxon>Hexapoda</taxon>
        <taxon>Insecta</taxon>
        <taxon>Pterygota</taxon>
        <taxon>Neoptera</taxon>
        <taxon>Endopterygota</taxon>
        <taxon>Lepidoptera</taxon>
        <taxon>Glossata</taxon>
        <taxon>Ditrysia</taxon>
        <taxon>Pyraloidea</taxon>
        <taxon>Crambidae</taxon>
        <taxon>Crambinae</taxon>
        <taxon>Chilo</taxon>
    </lineage>
</organism>
<evidence type="ECO:0000313" key="2">
    <source>
        <dbReference type="EMBL" id="CAH0406978.1"/>
    </source>
</evidence>
<gene>
    <name evidence="2" type="ORF">CHILSU_LOCUS10370</name>
</gene>
<dbReference type="EMBL" id="OU963900">
    <property type="protein sequence ID" value="CAH0406978.1"/>
    <property type="molecule type" value="Genomic_DNA"/>
</dbReference>